<name>A0A138ZXN6_GONPJ</name>
<dbReference type="EMBL" id="KQ965873">
    <property type="protein sequence ID" value="KXS09257.1"/>
    <property type="molecule type" value="Genomic_DNA"/>
</dbReference>
<reference evidence="3 4" key="1">
    <citation type="journal article" date="2015" name="Genome Biol. Evol.">
        <title>Phylogenomic analyses indicate that early fungi evolved digesting cell walls of algal ancestors of land plants.</title>
        <authorList>
            <person name="Chang Y."/>
            <person name="Wang S."/>
            <person name="Sekimoto S."/>
            <person name="Aerts A.L."/>
            <person name="Choi C."/>
            <person name="Clum A."/>
            <person name="LaButti K.M."/>
            <person name="Lindquist E.A."/>
            <person name="Yee Ngan C."/>
            <person name="Ohm R.A."/>
            <person name="Salamov A.A."/>
            <person name="Grigoriev I.V."/>
            <person name="Spatafora J.W."/>
            <person name="Berbee M.L."/>
        </authorList>
    </citation>
    <scope>NUCLEOTIDE SEQUENCE [LARGE SCALE GENOMIC DNA]</scope>
    <source>
        <strain evidence="3 4">JEL478</strain>
    </source>
</reference>
<dbReference type="OrthoDB" id="2146734at2759"/>
<accession>A0A138ZXN6</accession>
<keyword evidence="4" id="KW-1185">Reference proteome</keyword>
<dbReference type="Proteomes" id="UP000070544">
    <property type="component" value="Unassembled WGS sequence"/>
</dbReference>
<evidence type="ECO:0000256" key="2">
    <source>
        <dbReference type="SAM" id="Phobius"/>
    </source>
</evidence>
<keyword evidence="2" id="KW-0472">Membrane</keyword>
<feature type="transmembrane region" description="Helical" evidence="2">
    <location>
        <begin position="76"/>
        <end position="96"/>
    </location>
</feature>
<protein>
    <submittedName>
        <fullName evidence="3">Uncharacterized protein</fullName>
    </submittedName>
</protein>
<keyword evidence="2" id="KW-0812">Transmembrane</keyword>
<dbReference type="AlphaFoldDB" id="A0A138ZXN6"/>
<evidence type="ECO:0000313" key="4">
    <source>
        <dbReference type="Proteomes" id="UP000070544"/>
    </source>
</evidence>
<feature type="region of interest" description="Disordered" evidence="1">
    <location>
        <begin position="36"/>
        <end position="64"/>
    </location>
</feature>
<keyword evidence="2" id="KW-1133">Transmembrane helix</keyword>
<evidence type="ECO:0000256" key="1">
    <source>
        <dbReference type="SAM" id="MobiDB-lite"/>
    </source>
</evidence>
<feature type="compositionally biased region" description="Polar residues" evidence="1">
    <location>
        <begin position="55"/>
        <end position="64"/>
    </location>
</feature>
<evidence type="ECO:0000313" key="3">
    <source>
        <dbReference type="EMBL" id="KXS09257.1"/>
    </source>
</evidence>
<gene>
    <name evidence="3" type="ORF">M427DRAFT_49709</name>
</gene>
<proteinExistence type="predicted"/>
<organism evidence="3 4">
    <name type="scientific">Gonapodya prolifera (strain JEL478)</name>
    <name type="common">Monoblepharis prolifera</name>
    <dbReference type="NCBI Taxonomy" id="1344416"/>
    <lineage>
        <taxon>Eukaryota</taxon>
        <taxon>Fungi</taxon>
        <taxon>Fungi incertae sedis</taxon>
        <taxon>Chytridiomycota</taxon>
        <taxon>Chytridiomycota incertae sedis</taxon>
        <taxon>Monoblepharidomycetes</taxon>
        <taxon>Monoblepharidales</taxon>
        <taxon>Gonapodyaceae</taxon>
        <taxon>Gonapodya</taxon>
    </lineage>
</organism>
<sequence>MASEWRLGFQGELSGLRGRRMRLEVVSVDILSTQKSTTDAQSSRASHDPGVDASQKPTESSALPNKSKLTLGVRTVIILLVLISILLVAAITITIGTTTNFQSIESAKSQATEDISSLARQNQRDASTIIVGKIVRCRNWFWNREIRSDGGIDNTGSIKAFVFLQTTAEVIHTGLVQYNDLDQLVPFLRSAVTTVGMGIQSSSIYANVHNAQIPNMDIAAQNRNKRNLTIGTASLGDPAVDGASLDVGVVRQMMVMSIYDPQGTEVAFSIVQFSINNLCQVLDEIKASATLNSVIYIMDSRANIIAMTGLANNSTLRKEILISNGALRSIFSFSSDNFPLVNYTSRVVYEYAGQDLKSNFSDTQWRSGGFMFQVSSTTIWGCKYTIVSGAPKRLVIVSAKTHFSPEEDYLGDTINSSQKLNDSVSQSW</sequence>